<name>A0A9P8PF66_9ASCO</name>
<accession>A0A9P8PF66</accession>
<evidence type="ECO:0000313" key="2">
    <source>
        <dbReference type="EMBL" id="KAH3670515.1"/>
    </source>
</evidence>
<dbReference type="RefSeq" id="XP_046063940.1">
    <property type="nucleotide sequence ID" value="XM_046201748.1"/>
</dbReference>
<evidence type="ECO:0000256" key="1">
    <source>
        <dbReference type="SAM" id="MobiDB-lite"/>
    </source>
</evidence>
<organism evidence="2 3">
    <name type="scientific">Ogataea philodendri</name>
    <dbReference type="NCBI Taxonomy" id="1378263"/>
    <lineage>
        <taxon>Eukaryota</taxon>
        <taxon>Fungi</taxon>
        <taxon>Dikarya</taxon>
        <taxon>Ascomycota</taxon>
        <taxon>Saccharomycotina</taxon>
        <taxon>Pichiomycetes</taxon>
        <taxon>Pichiales</taxon>
        <taxon>Pichiaceae</taxon>
        <taxon>Ogataea</taxon>
    </lineage>
</organism>
<keyword evidence="3" id="KW-1185">Reference proteome</keyword>
<dbReference type="AlphaFoldDB" id="A0A9P8PF66"/>
<gene>
    <name evidence="2" type="ORF">OGAPHI_001030</name>
</gene>
<sequence length="740" mass="79798">MCGLSSSWNTITCDQPRTTSNVANDTNKTSFVVSRTQYCVWLQGTARSSSLVQWFATTLQFWLAGVHMCAEERERTTSVSLCWPNTIFLKLDSSAGSKIDDEYTSLKSLNTRSRSRLSSRYSPKLPFTSTAPRNEPVCGHTHTSANAWPASDLSGISTSRATPTWNRLSRRASNTEMPVLVRTPNRCVFGSTNTCLTLELNSRALVADRAGSGEVSSTLTATSVPNELCATGETAARAVWGNQTCRPGVYKHTFRPHRTPGGRGSQATLKRNNFEKVIQNIFLVANLSRLLAGVVKGLEPQIPADLGAEFRQHLGNTLDVLVSSSRNVDDDVLVLGHGLGLLQSSVDGMRRLERRNDTLVLRKQTEPFQGLRVGSSNKLHTAQVLPGRKLGSNTRIVQSGRNRVSVVDLAVRVLQNVRLDSVENTRLSGSQRGRVSVCVQSVSSSLDSQKLDAAVFLERREHTGGVRASTNARNNKVWSNSRANNVVCVCQMRHPVSEGLRSGVSQSLGTVGDGNDVGSEDSHPEHVQSLSSDVLCSHENRTLDTELGTGSGSGHTVLAGSGLCDDVGLAESSGNQDLCQSVVDLVRSGMVEVLSLEPDLGAARACRASGTYWPPYSPNRGLCKCFSSNLTSSGRFSSASIKPSPTVFSPSPVRIDLTYFLAASPLWPLGVSSRMVTSFEPITTPSELEPTCKKCSLVDTPNPTANGALPPVSLRTRSTRLPTVALTEMVAPVVPIRETT</sequence>
<protein>
    <submittedName>
        <fullName evidence="2">Uncharacterized protein</fullName>
    </submittedName>
</protein>
<dbReference type="OrthoDB" id="10686434at2759"/>
<dbReference type="GeneID" id="70232998"/>
<evidence type="ECO:0000313" key="3">
    <source>
        <dbReference type="Proteomes" id="UP000769157"/>
    </source>
</evidence>
<dbReference type="EMBL" id="JAEUBE010000087">
    <property type="protein sequence ID" value="KAH3670515.1"/>
    <property type="molecule type" value="Genomic_DNA"/>
</dbReference>
<reference evidence="2" key="2">
    <citation type="submission" date="2021-01" db="EMBL/GenBank/DDBJ databases">
        <authorList>
            <person name="Schikora-Tamarit M.A."/>
        </authorList>
    </citation>
    <scope>NUCLEOTIDE SEQUENCE</scope>
    <source>
        <strain evidence="2">CBS6075</strain>
    </source>
</reference>
<feature type="region of interest" description="Disordered" evidence="1">
    <location>
        <begin position="501"/>
        <end position="525"/>
    </location>
</feature>
<dbReference type="Proteomes" id="UP000769157">
    <property type="component" value="Unassembled WGS sequence"/>
</dbReference>
<reference evidence="2" key="1">
    <citation type="journal article" date="2021" name="Open Biol.">
        <title>Shared evolutionary footprints suggest mitochondrial oxidative damage underlies multiple complex I losses in fungi.</title>
        <authorList>
            <person name="Schikora-Tamarit M.A."/>
            <person name="Marcet-Houben M."/>
            <person name="Nosek J."/>
            <person name="Gabaldon T."/>
        </authorList>
    </citation>
    <scope>NUCLEOTIDE SEQUENCE</scope>
    <source>
        <strain evidence="2">CBS6075</strain>
    </source>
</reference>
<comment type="caution">
    <text evidence="2">The sequence shown here is derived from an EMBL/GenBank/DDBJ whole genome shotgun (WGS) entry which is preliminary data.</text>
</comment>
<proteinExistence type="predicted"/>